<protein>
    <recommendedName>
        <fullName evidence="10">C2H2-type domain-containing protein</fullName>
    </recommendedName>
</protein>
<dbReference type="eggNOG" id="KOG1074">
    <property type="taxonomic scope" value="Eukaryota"/>
</dbReference>
<dbReference type="PROSITE" id="PS50157">
    <property type="entry name" value="ZINC_FINGER_C2H2_2"/>
    <property type="match status" value="2"/>
</dbReference>
<dbReference type="PANTHER" id="PTHR47772">
    <property type="entry name" value="ZINC FINGER PROTEIN 200"/>
    <property type="match status" value="1"/>
</dbReference>
<dbReference type="HOGENOM" id="CLU_002678_42_19_1"/>
<keyword evidence="4 9" id="KW-0863">Zinc-finger</keyword>
<evidence type="ECO:0000313" key="12">
    <source>
        <dbReference type="EnsemblMetazoa" id="HelroP147306"/>
    </source>
</evidence>
<dbReference type="AlphaFoldDB" id="T1EJZ1"/>
<reference evidence="13" key="1">
    <citation type="submission" date="2012-12" db="EMBL/GenBank/DDBJ databases">
        <authorList>
            <person name="Hellsten U."/>
            <person name="Grimwood J."/>
            <person name="Chapman J.A."/>
            <person name="Shapiro H."/>
            <person name="Aerts A."/>
            <person name="Otillar R.P."/>
            <person name="Terry A.Y."/>
            <person name="Boore J.L."/>
            <person name="Simakov O."/>
            <person name="Marletaz F."/>
            <person name="Cho S.-J."/>
            <person name="Edsinger-Gonzales E."/>
            <person name="Havlak P."/>
            <person name="Kuo D.-H."/>
            <person name="Larsson T."/>
            <person name="Lv J."/>
            <person name="Arendt D."/>
            <person name="Savage R."/>
            <person name="Osoegawa K."/>
            <person name="de Jong P."/>
            <person name="Lindberg D.R."/>
            <person name="Seaver E.C."/>
            <person name="Weisblat D.A."/>
            <person name="Putnam N.H."/>
            <person name="Grigoriev I.V."/>
            <person name="Rokhsar D.S."/>
        </authorList>
    </citation>
    <scope>NUCLEOTIDE SEQUENCE</scope>
</reference>
<evidence type="ECO:0000256" key="9">
    <source>
        <dbReference type="PROSITE-ProRule" id="PRU00042"/>
    </source>
</evidence>
<dbReference type="EMBL" id="KB097487">
    <property type="protein sequence ID" value="ESN96913.1"/>
    <property type="molecule type" value="Genomic_DNA"/>
</dbReference>
<dbReference type="Pfam" id="PF13894">
    <property type="entry name" value="zf-C2H2_4"/>
    <property type="match status" value="1"/>
</dbReference>
<accession>T1EJZ1</accession>
<keyword evidence="5" id="KW-0862">Zinc</keyword>
<reference evidence="11 13" key="2">
    <citation type="journal article" date="2013" name="Nature">
        <title>Insights into bilaterian evolution from three spiralian genomes.</title>
        <authorList>
            <person name="Simakov O."/>
            <person name="Marletaz F."/>
            <person name="Cho S.J."/>
            <person name="Edsinger-Gonzales E."/>
            <person name="Havlak P."/>
            <person name="Hellsten U."/>
            <person name="Kuo D.H."/>
            <person name="Larsson T."/>
            <person name="Lv J."/>
            <person name="Arendt D."/>
            <person name="Savage R."/>
            <person name="Osoegawa K."/>
            <person name="de Jong P."/>
            <person name="Grimwood J."/>
            <person name="Chapman J.A."/>
            <person name="Shapiro H."/>
            <person name="Aerts A."/>
            <person name="Otillar R.P."/>
            <person name="Terry A.Y."/>
            <person name="Boore J.L."/>
            <person name="Grigoriev I.V."/>
            <person name="Lindberg D.R."/>
            <person name="Seaver E.C."/>
            <person name="Weisblat D.A."/>
            <person name="Putnam N.H."/>
            <person name="Rokhsar D.S."/>
        </authorList>
    </citation>
    <scope>NUCLEOTIDE SEQUENCE</scope>
</reference>
<keyword evidence="6" id="KW-0805">Transcription regulation</keyword>
<evidence type="ECO:0000256" key="2">
    <source>
        <dbReference type="ARBA" id="ARBA00022723"/>
    </source>
</evidence>
<keyword evidence="7" id="KW-0804">Transcription</keyword>
<dbReference type="GeneID" id="20196891"/>
<dbReference type="GO" id="GO:0008270">
    <property type="term" value="F:zinc ion binding"/>
    <property type="evidence" value="ECO:0007669"/>
    <property type="project" value="UniProtKB-KW"/>
</dbReference>
<dbReference type="PROSITE" id="PS00028">
    <property type="entry name" value="ZINC_FINGER_C2H2_1"/>
    <property type="match status" value="2"/>
</dbReference>
<organism evidence="12 13">
    <name type="scientific">Helobdella robusta</name>
    <name type="common">Californian leech</name>
    <dbReference type="NCBI Taxonomy" id="6412"/>
    <lineage>
        <taxon>Eukaryota</taxon>
        <taxon>Metazoa</taxon>
        <taxon>Spiralia</taxon>
        <taxon>Lophotrochozoa</taxon>
        <taxon>Annelida</taxon>
        <taxon>Clitellata</taxon>
        <taxon>Hirudinea</taxon>
        <taxon>Rhynchobdellida</taxon>
        <taxon>Glossiphoniidae</taxon>
        <taxon>Helobdella</taxon>
    </lineage>
</organism>
<keyword evidence="13" id="KW-1185">Reference proteome</keyword>
<proteinExistence type="predicted"/>
<dbReference type="Gene3D" id="3.30.160.60">
    <property type="entry name" value="Classic Zinc Finger"/>
    <property type="match status" value="2"/>
</dbReference>
<evidence type="ECO:0000313" key="11">
    <source>
        <dbReference type="EMBL" id="ESN96913.1"/>
    </source>
</evidence>
<dbReference type="OMA" id="VVFRWHE"/>
<dbReference type="OrthoDB" id="6244563at2759"/>
<keyword evidence="2" id="KW-0479">Metal-binding</keyword>
<keyword evidence="8" id="KW-0539">Nucleus</keyword>
<dbReference type="EnsemblMetazoa" id="HelroT147306">
    <property type="protein sequence ID" value="HelroP147306"/>
    <property type="gene ID" value="HelroG147306"/>
</dbReference>
<dbReference type="FunFam" id="3.30.160.60:FF:001384">
    <property type="entry name" value="Zinc finger protein"/>
    <property type="match status" value="1"/>
</dbReference>
<dbReference type="GO" id="GO:0005634">
    <property type="term" value="C:nucleus"/>
    <property type="evidence" value="ECO:0007669"/>
    <property type="project" value="UniProtKB-SubCell"/>
</dbReference>
<dbReference type="EMBL" id="AMQM01006535">
    <property type="status" value="NOT_ANNOTATED_CDS"/>
    <property type="molecule type" value="Genomic_DNA"/>
</dbReference>
<evidence type="ECO:0000256" key="4">
    <source>
        <dbReference type="ARBA" id="ARBA00022771"/>
    </source>
</evidence>
<dbReference type="InterPro" id="IPR050636">
    <property type="entry name" value="C2H2-ZF_domain-containing"/>
</dbReference>
<dbReference type="Proteomes" id="UP000015101">
    <property type="component" value="Unassembled WGS sequence"/>
</dbReference>
<dbReference type="InterPro" id="IPR013087">
    <property type="entry name" value="Znf_C2H2_type"/>
</dbReference>
<evidence type="ECO:0000256" key="8">
    <source>
        <dbReference type="ARBA" id="ARBA00023242"/>
    </source>
</evidence>
<evidence type="ECO:0000256" key="7">
    <source>
        <dbReference type="ARBA" id="ARBA00023163"/>
    </source>
</evidence>
<dbReference type="InterPro" id="IPR036236">
    <property type="entry name" value="Znf_C2H2_sf"/>
</dbReference>
<evidence type="ECO:0000313" key="13">
    <source>
        <dbReference type="Proteomes" id="UP000015101"/>
    </source>
</evidence>
<feature type="domain" description="C2H2-type" evidence="10">
    <location>
        <begin position="1"/>
        <end position="26"/>
    </location>
</feature>
<gene>
    <name evidence="12" type="primary">20196891</name>
    <name evidence="11" type="ORF">HELRODRAFT_147306</name>
</gene>
<sequence length="76" mass="9173">CSFCHKTFLFKSKYHEHLPVHTSERPFQCHLCTRTYKYKYDLRVHLRTHLGIPTKSTTCPFCCSKFNTNKQLRQHI</sequence>
<evidence type="ECO:0000256" key="1">
    <source>
        <dbReference type="ARBA" id="ARBA00004123"/>
    </source>
</evidence>
<name>T1EJZ1_HELRO</name>
<evidence type="ECO:0000259" key="10">
    <source>
        <dbReference type="PROSITE" id="PS50157"/>
    </source>
</evidence>
<evidence type="ECO:0000256" key="5">
    <source>
        <dbReference type="ARBA" id="ARBA00022833"/>
    </source>
</evidence>
<dbReference type="CTD" id="20196891"/>
<dbReference type="KEGG" id="hro:HELRODRAFT_147306"/>
<dbReference type="RefSeq" id="XP_009025043.1">
    <property type="nucleotide sequence ID" value="XM_009026795.1"/>
</dbReference>
<evidence type="ECO:0000256" key="6">
    <source>
        <dbReference type="ARBA" id="ARBA00023015"/>
    </source>
</evidence>
<keyword evidence="3" id="KW-0677">Repeat</keyword>
<dbReference type="PANTHER" id="PTHR47772:SF13">
    <property type="entry name" value="GASTRULA ZINC FINGER PROTEIN XLCGF49.1-LIKE-RELATED"/>
    <property type="match status" value="1"/>
</dbReference>
<feature type="domain" description="C2H2-type" evidence="10">
    <location>
        <begin position="27"/>
        <end position="54"/>
    </location>
</feature>
<reference evidence="12" key="3">
    <citation type="submission" date="2015-06" db="UniProtKB">
        <authorList>
            <consortium name="EnsemblMetazoa"/>
        </authorList>
    </citation>
    <scope>IDENTIFICATION</scope>
</reference>
<dbReference type="STRING" id="6412.T1EJZ1"/>
<dbReference type="SUPFAM" id="SSF57667">
    <property type="entry name" value="beta-beta-alpha zinc fingers"/>
    <property type="match status" value="1"/>
</dbReference>
<evidence type="ECO:0000256" key="3">
    <source>
        <dbReference type="ARBA" id="ARBA00022737"/>
    </source>
</evidence>
<dbReference type="InParanoid" id="T1EJZ1"/>
<comment type="subcellular location">
    <subcellularLocation>
        <location evidence="1">Nucleus</location>
    </subcellularLocation>
</comment>